<accession>A0AAW3RS43</accession>
<organism evidence="1 2">
    <name type="scientific">Pectobacterium versatile</name>
    <dbReference type="NCBI Taxonomy" id="2488639"/>
    <lineage>
        <taxon>Bacteria</taxon>
        <taxon>Pseudomonadati</taxon>
        <taxon>Pseudomonadota</taxon>
        <taxon>Gammaproteobacteria</taxon>
        <taxon>Enterobacterales</taxon>
        <taxon>Pectobacteriaceae</taxon>
        <taxon>Pectobacterium</taxon>
    </lineage>
</organism>
<dbReference type="Proteomes" id="UP000584405">
    <property type="component" value="Unassembled WGS sequence"/>
</dbReference>
<evidence type="ECO:0000313" key="2">
    <source>
        <dbReference type="Proteomes" id="UP000584405"/>
    </source>
</evidence>
<dbReference type="RefSeq" id="WP_024108776.1">
    <property type="nucleotide sequence ID" value="NZ_CAKLHY010000017.1"/>
</dbReference>
<gene>
    <name evidence="1" type="ORF">H0253_08950</name>
</gene>
<dbReference type="AlphaFoldDB" id="A0AAW3RS43"/>
<name>A0AAW3RS43_9GAMM</name>
<evidence type="ECO:0000313" key="1">
    <source>
        <dbReference type="EMBL" id="MBA0158969.1"/>
    </source>
</evidence>
<comment type="caution">
    <text evidence="1">The sequence shown here is derived from an EMBL/GenBank/DDBJ whole genome shotgun (WGS) entry which is preliminary data.</text>
</comment>
<proteinExistence type="predicted"/>
<reference evidence="1 2" key="1">
    <citation type="submission" date="2020-07" db="EMBL/GenBank/DDBJ databases">
        <title>Updated taxonomy of Pectobacterium genus in the CIRM-CFBP bacterial collection: when new species reveal old endemic population.</title>
        <authorList>
            <person name="Pedron J."/>
            <person name="Barny M.A."/>
            <person name="Portier P."/>
        </authorList>
    </citation>
    <scope>NUCLEOTIDE SEQUENCE [LARGE SCALE GENOMIC DNA]</scope>
    <source>
        <strain evidence="1 2">CFBP5669</strain>
    </source>
</reference>
<protein>
    <submittedName>
        <fullName evidence="1">Uncharacterized protein</fullName>
    </submittedName>
</protein>
<dbReference type="EMBL" id="JACDRT010000005">
    <property type="protein sequence ID" value="MBA0158969.1"/>
    <property type="molecule type" value="Genomic_DNA"/>
</dbReference>
<sequence length="438" mass="50193">MINGVEYDKDVWDGLEWLASTQPDKNGFYERLAKAQRNYIAATTKASNFCKPFDPSWYGSDAVAGFFSQAKSLLDNRRAYELSTASHIIPWVKRLGQCAELLNGISGAKERANRMLLNEKVVPDTALFELVLAGNYAAQGYDVEFIPEQKGKCKTPEFKCSIDGEYFFFVECKRLQKGLYERQEKASHLTRAHLAELQINTKKMNIWLDVTYTCEVKDTPEDYLIRHLSNFKGVIYKWEDEYGCGFIKPYDFGKIKKDISEEGSLLFSVKLTRLIKGSPLEDENYDVFATGRPDERDSRYITSVKNASLVTWRCVSEKSFEARSRHVTKTLAEIDEQLLSHGIGIGHIALDVDVQKDVADKRRTKNNDAVRKFQIKSDIVCVNIHYLVPRIDENSSWMIDETVDYFHVNEVVKDVIPVVQVFPGAVLFDNDFPGWYQK</sequence>